<keyword evidence="11" id="KW-1185">Reference proteome</keyword>
<evidence type="ECO:0000256" key="2">
    <source>
        <dbReference type="ARBA" id="ARBA00013161"/>
    </source>
</evidence>
<evidence type="ECO:0000313" key="10">
    <source>
        <dbReference type="Proteomes" id="UP000198956"/>
    </source>
</evidence>
<protein>
    <recommendedName>
        <fullName evidence="2">tryptophan--tRNA ligase</fullName>
        <ecNumber evidence="2">6.1.1.2</ecNumber>
    </recommendedName>
</protein>
<dbReference type="Proteomes" id="UP000826616">
    <property type="component" value="Chromosome"/>
</dbReference>
<evidence type="ECO:0000256" key="1">
    <source>
        <dbReference type="ARBA" id="ARBA00005594"/>
    </source>
</evidence>
<name>A0A1G7X794_ANETH</name>
<dbReference type="GO" id="GO:0004830">
    <property type="term" value="F:tryptophan-tRNA ligase activity"/>
    <property type="evidence" value="ECO:0007669"/>
    <property type="project" value="UniProtKB-EC"/>
</dbReference>
<keyword evidence="5" id="KW-0067">ATP-binding</keyword>
<dbReference type="EMBL" id="CP080764">
    <property type="protein sequence ID" value="QYY44234.1"/>
    <property type="molecule type" value="Genomic_DNA"/>
</dbReference>
<dbReference type="PRINTS" id="PR01039">
    <property type="entry name" value="TRNASYNTHTRP"/>
</dbReference>
<dbReference type="SUPFAM" id="SSF52374">
    <property type="entry name" value="Nucleotidylyl transferase"/>
    <property type="match status" value="1"/>
</dbReference>
<reference evidence="8 11" key="2">
    <citation type="submission" date="2021-08" db="EMBL/GenBank/DDBJ databases">
        <title>Complete genome sequence of the strain Aneurinibacillus thermoaerophilus CCM 8960.</title>
        <authorList>
            <person name="Musilova J."/>
            <person name="Kourilova X."/>
            <person name="Pernicova I."/>
            <person name="Bezdicek M."/>
            <person name="Lengerova M."/>
            <person name="Obruca S."/>
            <person name="Sedlar K."/>
        </authorList>
    </citation>
    <scope>NUCLEOTIDE SEQUENCE [LARGE SCALE GENOMIC DNA]</scope>
    <source>
        <strain evidence="8 11">CCM 8960</strain>
    </source>
</reference>
<dbReference type="Pfam" id="PF00579">
    <property type="entry name" value="tRNA-synt_1b"/>
    <property type="match status" value="1"/>
</dbReference>
<dbReference type="InterPro" id="IPR002305">
    <property type="entry name" value="aa-tRNA-synth_Ic"/>
</dbReference>
<comment type="similarity">
    <text evidence="1">Belongs to the class-I aminoacyl-tRNA synthetase family.</text>
</comment>
<proteinExistence type="inferred from homology"/>
<dbReference type="Gene3D" id="3.40.50.620">
    <property type="entry name" value="HUPs"/>
    <property type="match status" value="1"/>
</dbReference>
<keyword evidence="3" id="KW-0436">Ligase</keyword>
<evidence type="ECO:0000256" key="7">
    <source>
        <dbReference type="ARBA" id="ARBA00023146"/>
    </source>
</evidence>
<dbReference type="OrthoDB" id="9801042at2"/>
<organism evidence="9 10">
    <name type="scientific">Aneurinibacillus thermoaerophilus</name>
    <dbReference type="NCBI Taxonomy" id="143495"/>
    <lineage>
        <taxon>Bacteria</taxon>
        <taxon>Bacillati</taxon>
        <taxon>Bacillota</taxon>
        <taxon>Bacilli</taxon>
        <taxon>Bacillales</taxon>
        <taxon>Paenibacillaceae</taxon>
        <taxon>Aneurinibacillus group</taxon>
        <taxon>Aneurinibacillus</taxon>
    </lineage>
</organism>
<sequence>MGHVITGIRATGIPHLGNYVGSIKPIIDLQNEHTFFQVVEDLHAVSHVKKADILEQNILTITACYLACGINVEKSIIWRHHRRKS</sequence>
<accession>A0A1G7X794</accession>
<dbReference type="EMBL" id="FNDE01000003">
    <property type="protein sequence ID" value="SDG79450.1"/>
    <property type="molecule type" value="Genomic_DNA"/>
</dbReference>
<evidence type="ECO:0000256" key="3">
    <source>
        <dbReference type="ARBA" id="ARBA00022598"/>
    </source>
</evidence>
<dbReference type="PANTHER" id="PTHR43766">
    <property type="entry name" value="TRYPTOPHAN--TRNA LIGASE, MITOCHONDRIAL"/>
    <property type="match status" value="1"/>
</dbReference>
<dbReference type="GO" id="GO:0006436">
    <property type="term" value="P:tryptophanyl-tRNA aminoacylation"/>
    <property type="evidence" value="ECO:0007669"/>
    <property type="project" value="InterPro"/>
</dbReference>
<dbReference type="AlphaFoldDB" id="A0A1G7X794"/>
<dbReference type="InterPro" id="IPR050203">
    <property type="entry name" value="Trp-tRNA_synthetase"/>
</dbReference>
<evidence type="ECO:0000313" key="8">
    <source>
        <dbReference type="EMBL" id="QYY44234.1"/>
    </source>
</evidence>
<keyword evidence="4" id="KW-0547">Nucleotide-binding</keyword>
<evidence type="ECO:0000256" key="6">
    <source>
        <dbReference type="ARBA" id="ARBA00022917"/>
    </source>
</evidence>
<dbReference type="GO" id="GO:0005524">
    <property type="term" value="F:ATP binding"/>
    <property type="evidence" value="ECO:0007669"/>
    <property type="project" value="UniProtKB-KW"/>
</dbReference>
<evidence type="ECO:0000313" key="11">
    <source>
        <dbReference type="Proteomes" id="UP000826616"/>
    </source>
</evidence>
<evidence type="ECO:0000313" key="9">
    <source>
        <dbReference type="EMBL" id="SDG79450.1"/>
    </source>
</evidence>
<dbReference type="Proteomes" id="UP000198956">
    <property type="component" value="Unassembled WGS sequence"/>
</dbReference>
<dbReference type="EC" id="6.1.1.2" evidence="2"/>
<keyword evidence="6" id="KW-0648">Protein biosynthesis</keyword>
<gene>
    <name evidence="8" type="ORF">K3F53_08685</name>
    <name evidence="9" type="ORF">SAMN04489735_100313</name>
</gene>
<evidence type="ECO:0000256" key="4">
    <source>
        <dbReference type="ARBA" id="ARBA00022741"/>
    </source>
</evidence>
<dbReference type="PANTHER" id="PTHR43766:SF1">
    <property type="entry name" value="TRYPTOPHAN--TRNA LIGASE, MITOCHONDRIAL"/>
    <property type="match status" value="1"/>
</dbReference>
<reference evidence="9 10" key="1">
    <citation type="submission" date="2016-10" db="EMBL/GenBank/DDBJ databases">
        <authorList>
            <person name="de Groot N.N."/>
        </authorList>
    </citation>
    <scope>NUCLEOTIDE SEQUENCE [LARGE SCALE GENOMIC DNA]</scope>
    <source>
        <strain evidence="9 10">L 420-91</strain>
    </source>
</reference>
<dbReference type="InterPro" id="IPR014729">
    <property type="entry name" value="Rossmann-like_a/b/a_fold"/>
</dbReference>
<dbReference type="InterPro" id="IPR002306">
    <property type="entry name" value="Trp-tRNA-ligase"/>
</dbReference>
<evidence type="ECO:0000256" key="5">
    <source>
        <dbReference type="ARBA" id="ARBA00022840"/>
    </source>
</evidence>
<keyword evidence="7 9" id="KW-0030">Aminoacyl-tRNA synthetase</keyword>